<protein>
    <recommendedName>
        <fullName evidence="1">DNA-directed RNA polymerase</fullName>
        <ecNumber evidence="1">2.7.7.6</ecNumber>
    </recommendedName>
</protein>
<evidence type="ECO:0000313" key="5">
    <source>
        <dbReference type="EMBL" id="KIH55999.1"/>
    </source>
</evidence>
<dbReference type="GO" id="GO:0046872">
    <property type="term" value="F:metal ion binding"/>
    <property type="evidence" value="ECO:0007669"/>
    <property type="project" value="UniProtKB-KW"/>
</dbReference>
<dbReference type="PANTHER" id="PTHR48446">
    <property type="entry name" value="DNA-DIRECTED RNA POLYMERASE SUBUNIT BETA' N-TERMINAL SECTION"/>
    <property type="match status" value="1"/>
</dbReference>
<keyword evidence="6" id="KW-1185">Reference proteome</keyword>
<dbReference type="Pfam" id="PF04998">
    <property type="entry name" value="RNA_pol_Rpb1_5"/>
    <property type="match status" value="1"/>
</dbReference>
<keyword evidence="3" id="KW-0862">Zinc</keyword>
<dbReference type="Proteomes" id="UP000054047">
    <property type="component" value="Unassembled WGS sequence"/>
</dbReference>
<sequence>MVIRPPTDTRFNVCIAVQIMKQDLQKVVVKGLPNVKRCIISANEQRGDEYSIIAEGTDFRGVLSEIGIDGRFTNFNNPVIVSEVLGIEAARSCIIKEIMTTMEAHGITLDRRHVMLLADAMTYRYICKARKPL</sequence>
<dbReference type="EC" id="2.7.7.6" evidence="1"/>
<reference evidence="5 6" key="1">
    <citation type="submission" date="2013-12" db="EMBL/GenBank/DDBJ databases">
        <title>Draft genome of the parsitic nematode Ancylostoma duodenale.</title>
        <authorList>
            <person name="Mitreva M."/>
        </authorList>
    </citation>
    <scope>NUCLEOTIDE SEQUENCE [LARGE SCALE GENOMIC DNA]</scope>
    <source>
        <strain evidence="5 6">Zhejiang</strain>
    </source>
</reference>
<proteinExistence type="predicted"/>
<dbReference type="GO" id="GO:0003677">
    <property type="term" value="F:DNA binding"/>
    <property type="evidence" value="ECO:0007669"/>
    <property type="project" value="InterPro"/>
</dbReference>
<gene>
    <name evidence="5" type="ORF">ANCDUO_13830</name>
</gene>
<organism evidence="5 6">
    <name type="scientific">Ancylostoma duodenale</name>
    <dbReference type="NCBI Taxonomy" id="51022"/>
    <lineage>
        <taxon>Eukaryota</taxon>
        <taxon>Metazoa</taxon>
        <taxon>Ecdysozoa</taxon>
        <taxon>Nematoda</taxon>
        <taxon>Chromadorea</taxon>
        <taxon>Rhabditida</taxon>
        <taxon>Rhabditina</taxon>
        <taxon>Rhabditomorpha</taxon>
        <taxon>Strongyloidea</taxon>
        <taxon>Ancylostomatidae</taxon>
        <taxon>Ancylostomatinae</taxon>
        <taxon>Ancylostoma</taxon>
    </lineage>
</organism>
<evidence type="ECO:0000313" key="6">
    <source>
        <dbReference type="Proteomes" id="UP000054047"/>
    </source>
</evidence>
<feature type="domain" description="RNA polymerase Rpb1" evidence="4">
    <location>
        <begin position="19"/>
        <end position="126"/>
    </location>
</feature>
<evidence type="ECO:0000259" key="4">
    <source>
        <dbReference type="Pfam" id="PF04998"/>
    </source>
</evidence>
<dbReference type="InterPro" id="IPR007081">
    <property type="entry name" value="RNA_pol_Rpb1_5"/>
</dbReference>
<dbReference type="GO" id="GO:0006351">
    <property type="term" value="P:DNA-templated transcription"/>
    <property type="evidence" value="ECO:0007669"/>
    <property type="project" value="InterPro"/>
</dbReference>
<dbReference type="PANTHER" id="PTHR48446:SF1">
    <property type="entry name" value="DNA-DIRECTED RNA POLYMERASE SUBUNIT BETA' N-TERMINAL SECTION"/>
    <property type="match status" value="1"/>
</dbReference>
<dbReference type="SUPFAM" id="SSF64484">
    <property type="entry name" value="beta and beta-prime subunits of DNA dependent RNA-polymerase"/>
    <property type="match status" value="1"/>
</dbReference>
<evidence type="ECO:0000256" key="1">
    <source>
        <dbReference type="ARBA" id="ARBA00012418"/>
    </source>
</evidence>
<name>A0A0C2GAT9_9BILA</name>
<dbReference type="InterPro" id="IPR015700">
    <property type="entry name" value="RPC1"/>
</dbReference>
<evidence type="ECO:0000256" key="2">
    <source>
        <dbReference type="ARBA" id="ARBA00022723"/>
    </source>
</evidence>
<dbReference type="GO" id="GO:0003899">
    <property type="term" value="F:DNA-directed RNA polymerase activity"/>
    <property type="evidence" value="ECO:0007669"/>
    <property type="project" value="UniProtKB-EC"/>
</dbReference>
<evidence type="ECO:0000256" key="3">
    <source>
        <dbReference type="ARBA" id="ARBA00022833"/>
    </source>
</evidence>
<accession>A0A0C2GAT9</accession>
<dbReference type="OrthoDB" id="270392at2759"/>
<dbReference type="AlphaFoldDB" id="A0A0C2GAT9"/>
<keyword evidence="2" id="KW-0479">Metal-binding</keyword>
<dbReference type="EMBL" id="KN736409">
    <property type="protein sequence ID" value="KIH55999.1"/>
    <property type="molecule type" value="Genomic_DNA"/>
</dbReference>